<dbReference type="AlphaFoldDB" id="A0A813SCP3"/>
<name>A0A813SCP3_9BILA</name>
<evidence type="ECO:0000313" key="3">
    <source>
        <dbReference type="Proteomes" id="UP000663879"/>
    </source>
</evidence>
<reference evidence="2" key="1">
    <citation type="submission" date="2021-02" db="EMBL/GenBank/DDBJ databases">
        <authorList>
            <person name="Nowell W R."/>
        </authorList>
    </citation>
    <scope>NUCLEOTIDE SEQUENCE</scope>
    <source>
        <strain evidence="2">Ploen Becks lab</strain>
    </source>
</reference>
<evidence type="ECO:0000256" key="1">
    <source>
        <dbReference type="SAM" id="MobiDB-lite"/>
    </source>
</evidence>
<feature type="compositionally biased region" description="Acidic residues" evidence="1">
    <location>
        <begin position="30"/>
        <end position="48"/>
    </location>
</feature>
<organism evidence="2 3">
    <name type="scientific">Brachionus calyciflorus</name>
    <dbReference type="NCBI Taxonomy" id="104777"/>
    <lineage>
        <taxon>Eukaryota</taxon>
        <taxon>Metazoa</taxon>
        <taxon>Spiralia</taxon>
        <taxon>Gnathifera</taxon>
        <taxon>Rotifera</taxon>
        <taxon>Eurotatoria</taxon>
        <taxon>Monogononta</taxon>
        <taxon>Pseudotrocha</taxon>
        <taxon>Ploima</taxon>
        <taxon>Brachionidae</taxon>
        <taxon>Brachionus</taxon>
    </lineage>
</organism>
<evidence type="ECO:0000313" key="2">
    <source>
        <dbReference type="EMBL" id="CAF0795207.1"/>
    </source>
</evidence>
<protein>
    <submittedName>
        <fullName evidence="2">Uncharacterized protein</fullName>
    </submittedName>
</protein>
<feature type="region of interest" description="Disordered" evidence="1">
    <location>
        <begin position="1"/>
        <end position="74"/>
    </location>
</feature>
<sequence length="312" mass="36378">MREEDEEVHDEEIEREEIPSSETQRRAEIEFEEEEDDDDDDEECEDIDICPVSVQAVEETDTPPTAPPPSSPTFRKVVRKIGTPARGSQTPSKLVSINSIAGCSKSNPRLPRQIVRPDLNLEEIQDIIRPDEEAGQLAFETQVIYDDDLIDPEQEYFNYVLPGLRDLGHDYTIENLIVAKMEQLTKIDTEIYIRLRQACKLKDIQRAKEGILVKIRKQLDELKYLRRRIEHEEEATFMENHSELDEVNRDYKWMDYLHQNAGAEGEEEVHPRVDFLRVPPNIGKYTHKYVRAIQHYFGECFESMASERASEK</sequence>
<dbReference type="Proteomes" id="UP000663879">
    <property type="component" value="Unassembled WGS sequence"/>
</dbReference>
<gene>
    <name evidence="2" type="ORF">OXX778_LOCUS6178</name>
</gene>
<dbReference type="EMBL" id="CAJNOC010000715">
    <property type="protein sequence ID" value="CAF0795207.1"/>
    <property type="molecule type" value="Genomic_DNA"/>
</dbReference>
<accession>A0A813SCP3</accession>
<keyword evidence="3" id="KW-1185">Reference proteome</keyword>
<comment type="caution">
    <text evidence="2">The sequence shown here is derived from an EMBL/GenBank/DDBJ whole genome shotgun (WGS) entry which is preliminary data.</text>
</comment>
<feature type="compositionally biased region" description="Acidic residues" evidence="1">
    <location>
        <begin position="1"/>
        <end position="15"/>
    </location>
</feature>
<proteinExistence type="predicted"/>
<dbReference type="OrthoDB" id="10664017at2759"/>